<dbReference type="PROSITE" id="PS51257">
    <property type="entry name" value="PROKAR_LIPOPROTEIN"/>
    <property type="match status" value="1"/>
</dbReference>
<reference evidence="3" key="1">
    <citation type="submission" date="2013-09" db="EMBL/GenBank/DDBJ databases">
        <title>The Genome Sequence of Anopheles culicifacies species A.</title>
        <authorList>
            <consortium name="The Broad Institute Genomics Platform"/>
            <person name="Neafsey D.E."/>
            <person name="Besansky N."/>
            <person name="Howell P."/>
            <person name="Walton C."/>
            <person name="Young S.K."/>
            <person name="Zeng Q."/>
            <person name="Gargeya S."/>
            <person name="Fitzgerald M."/>
            <person name="Haas B."/>
            <person name="Abouelleil A."/>
            <person name="Allen A.W."/>
            <person name="Alvarado L."/>
            <person name="Arachchi H.M."/>
            <person name="Berlin A.M."/>
            <person name="Chapman S.B."/>
            <person name="Gainer-Dewar J."/>
            <person name="Goldberg J."/>
            <person name="Griggs A."/>
            <person name="Gujja S."/>
            <person name="Hansen M."/>
            <person name="Howarth C."/>
            <person name="Imamovic A."/>
            <person name="Ireland A."/>
            <person name="Larimer J."/>
            <person name="McCowan C."/>
            <person name="Murphy C."/>
            <person name="Pearson M."/>
            <person name="Poon T.W."/>
            <person name="Priest M."/>
            <person name="Roberts A."/>
            <person name="Saif S."/>
            <person name="Shea T."/>
            <person name="Sisk P."/>
            <person name="Sykes S."/>
            <person name="Wortman J."/>
            <person name="Nusbaum C."/>
            <person name="Birren B."/>
        </authorList>
    </citation>
    <scope>NUCLEOTIDE SEQUENCE [LARGE SCALE GENOMIC DNA]</scope>
    <source>
        <strain evidence="3">A-37</strain>
    </source>
</reference>
<keyword evidence="3" id="KW-1185">Reference proteome</keyword>
<dbReference type="EMBL" id="AXCM01002775">
    <property type="status" value="NOT_ANNOTATED_CDS"/>
    <property type="molecule type" value="Genomic_DNA"/>
</dbReference>
<dbReference type="AlphaFoldDB" id="A0A182MUS1"/>
<reference evidence="2" key="2">
    <citation type="submission" date="2020-05" db="UniProtKB">
        <authorList>
            <consortium name="EnsemblMetazoa"/>
        </authorList>
    </citation>
    <scope>IDENTIFICATION</scope>
    <source>
        <strain evidence="2">A-37</strain>
    </source>
</reference>
<evidence type="ECO:0008006" key="4">
    <source>
        <dbReference type="Google" id="ProtNLM"/>
    </source>
</evidence>
<evidence type="ECO:0000313" key="3">
    <source>
        <dbReference type="Proteomes" id="UP000075883"/>
    </source>
</evidence>
<dbReference type="VEuPathDB" id="VectorBase:ACUA026731"/>
<keyword evidence="1" id="KW-0732">Signal</keyword>
<feature type="chain" id="PRO_5008128952" description="Protein TsetseEP domain-containing protein" evidence="1">
    <location>
        <begin position="20"/>
        <end position="448"/>
    </location>
</feature>
<evidence type="ECO:0000313" key="2">
    <source>
        <dbReference type="EnsemblMetazoa" id="ACUA026731-PA"/>
    </source>
</evidence>
<protein>
    <recommendedName>
        <fullName evidence="4">Protein TsetseEP domain-containing protein</fullName>
    </recommendedName>
</protein>
<sequence>MFPKAVLVFVLVSFSGCLTVPVSDPLDYLPTLEYLRNVLRFSILSLSQVKPDPALPLTLDIPQTLRNVSHSFTNAQAAVEKISELLQTQDMSSNMEMLAENLQQINCSFSEVNIHYPEYYRKENGSQELDLLRRNMSEHLKRVDFKKPSLAFDDLREINSFLTDATSHVMSTTVAVFLISSVEQLEYYLRVVYFPPHMEAMELKDLHDTTQIVRSYHELYRAALRTASERFLQKASAGRQLLKSVPVTSTSLPEDLHKGVAEFSNHVDNFIRTGLEDLQSVEYRTDNRFGEALQNILYTSYGLVSSGMAMLHPYVRHLQCVRELIPRSHTVAALSLMSVSLCSNEATTTLYDTTMMYHEKIRELQYQIFEQLQKVGACTKLEAGNCSSVYDETMRLINANIEEVKQFKIDFEPYREQLLNCQTSKYEIEMAKVLEMSLNFDECVKTSK</sequence>
<dbReference type="Proteomes" id="UP000075883">
    <property type="component" value="Unassembled WGS sequence"/>
</dbReference>
<feature type="signal peptide" evidence="1">
    <location>
        <begin position="1"/>
        <end position="19"/>
    </location>
</feature>
<dbReference type="EnsemblMetazoa" id="ACUA026731-RA">
    <property type="protein sequence ID" value="ACUA026731-PA"/>
    <property type="gene ID" value="ACUA026731"/>
</dbReference>
<proteinExistence type="predicted"/>
<evidence type="ECO:0000256" key="1">
    <source>
        <dbReference type="SAM" id="SignalP"/>
    </source>
</evidence>
<accession>A0A182MUS1</accession>
<organism evidence="2 3">
    <name type="scientific">Anopheles culicifacies</name>
    <dbReference type="NCBI Taxonomy" id="139723"/>
    <lineage>
        <taxon>Eukaryota</taxon>
        <taxon>Metazoa</taxon>
        <taxon>Ecdysozoa</taxon>
        <taxon>Arthropoda</taxon>
        <taxon>Hexapoda</taxon>
        <taxon>Insecta</taxon>
        <taxon>Pterygota</taxon>
        <taxon>Neoptera</taxon>
        <taxon>Endopterygota</taxon>
        <taxon>Diptera</taxon>
        <taxon>Nematocera</taxon>
        <taxon>Culicoidea</taxon>
        <taxon>Culicidae</taxon>
        <taxon>Anophelinae</taxon>
        <taxon>Anopheles</taxon>
        <taxon>culicifacies species complex</taxon>
    </lineage>
</organism>
<name>A0A182MUS1_9DIPT</name>